<feature type="domain" description="CATSPERE second N-terminal" evidence="21">
    <location>
        <begin position="79"/>
        <end position="170"/>
    </location>
</feature>
<evidence type="ECO:0000256" key="6">
    <source>
        <dbReference type="ARBA" id="ARBA00022782"/>
    </source>
</evidence>
<keyword evidence="8" id="KW-0744">Spermatogenesis</keyword>
<name>A0A9W9YSJ4_9CNID</name>
<evidence type="ECO:0000259" key="20">
    <source>
        <dbReference type="Pfam" id="PF15020"/>
    </source>
</evidence>
<comment type="similarity">
    <text evidence="1">Belongs to the CATSPERD family.</text>
</comment>
<reference evidence="23" key="1">
    <citation type="submission" date="2023-01" db="EMBL/GenBank/DDBJ databases">
        <title>Genome assembly of the deep-sea coral Lophelia pertusa.</title>
        <authorList>
            <person name="Herrera S."/>
            <person name="Cordes E."/>
        </authorList>
    </citation>
    <scope>NUCLEOTIDE SEQUENCE</scope>
    <source>
        <strain evidence="23">USNM1676648</strain>
        <tissue evidence="23">Polyp</tissue>
    </source>
</reference>
<evidence type="ECO:0000256" key="17">
    <source>
        <dbReference type="ARBA" id="ARBA00041424"/>
    </source>
</evidence>
<keyword evidence="12" id="KW-1015">Disulfide bond</keyword>
<dbReference type="Pfam" id="PF22843">
    <property type="entry name" value="CATSPERE_NTD2"/>
    <property type="match status" value="1"/>
</dbReference>
<dbReference type="GO" id="GO:0048240">
    <property type="term" value="P:sperm capacitation"/>
    <property type="evidence" value="ECO:0007669"/>
    <property type="project" value="TreeGrafter"/>
</dbReference>
<keyword evidence="14" id="KW-0966">Cell projection</keyword>
<evidence type="ECO:0000256" key="4">
    <source>
        <dbReference type="ARBA" id="ARBA00022692"/>
    </source>
</evidence>
<evidence type="ECO:0000256" key="2">
    <source>
        <dbReference type="ARBA" id="ARBA00022473"/>
    </source>
</evidence>
<dbReference type="AlphaFoldDB" id="A0A9W9YSJ4"/>
<evidence type="ECO:0000256" key="15">
    <source>
        <dbReference type="ARBA" id="ARBA00037793"/>
    </source>
</evidence>
<protein>
    <recommendedName>
        <fullName evidence="16">Cation channel sperm-associated auxiliary subunit delta</fullName>
    </recommendedName>
    <alternativeName>
        <fullName evidence="17">Transmembrane protein 146</fullName>
    </alternativeName>
</protein>
<organism evidence="23 24">
    <name type="scientific">Desmophyllum pertusum</name>
    <dbReference type="NCBI Taxonomy" id="174260"/>
    <lineage>
        <taxon>Eukaryota</taxon>
        <taxon>Metazoa</taxon>
        <taxon>Cnidaria</taxon>
        <taxon>Anthozoa</taxon>
        <taxon>Hexacorallia</taxon>
        <taxon>Scleractinia</taxon>
        <taxon>Caryophylliina</taxon>
        <taxon>Caryophylliidae</taxon>
        <taxon>Desmophyllum</taxon>
    </lineage>
</organism>
<dbReference type="InterPro" id="IPR028751">
    <property type="entry name" value="CATSPERD/E"/>
</dbReference>
<dbReference type="InterPro" id="IPR053814">
    <property type="entry name" value="CATSPERD/E_C"/>
</dbReference>
<evidence type="ECO:0000256" key="7">
    <source>
        <dbReference type="ARBA" id="ARBA00022846"/>
    </source>
</evidence>
<comment type="caution">
    <text evidence="23">The sequence shown here is derived from an EMBL/GenBank/DDBJ whole genome shotgun (WGS) entry which is preliminary data.</text>
</comment>
<feature type="transmembrane region" description="Helical" evidence="19">
    <location>
        <begin position="870"/>
        <end position="891"/>
    </location>
</feature>
<evidence type="ECO:0000256" key="10">
    <source>
        <dbReference type="ARBA" id="ARBA00023069"/>
    </source>
</evidence>
<evidence type="ECO:0000256" key="5">
    <source>
        <dbReference type="ARBA" id="ARBA00022729"/>
    </source>
</evidence>
<proteinExistence type="inferred from homology"/>
<keyword evidence="10" id="KW-0969">Cilium</keyword>
<evidence type="ECO:0000256" key="1">
    <source>
        <dbReference type="ARBA" id="ARBA00010246"/>
    </source>
</evidence>
<gene>
    <name evidence="23" type="ORF">OS493_005578</name>
</gene>
<keyword evidence="4 19" id="KW-0812">Transmembrane</keyword>
<dbReference type="GO" id="GO:0036128">
    <property type="term" value="C:CatSper complex"/>
    <property type="evidence" value="ECO:0007669"/>
    <property type="project" value="InterPro"/>
</dbReference>
<dbReference type="PANTHER" id="PTHR33722:SF4">
    <property type="entry name" value="CATION CHANNEL SPERM-ASSOCIATED PROTEIN SUBUNIT EPSILON-LIKE"/>
    <property type="match status" value="1"/>
</dbReference>
<evidence type="ECO:0000313" key="23">
    <source>
        <dbReference type="EMBL" id="KAJ7365470.1"/>
    </source>
</evidence>
<dbReference type="PANTHER" id="PTHR33722">
    <property type="entry name" value="CATION CHANNEL SPERM-ASSOCIATED PROTEIN SUBUNIT DELTA-RELATED"/>
    <property type="match status" value="1"/>
</dbReference>
<keyword evidence="24" id="KW-1185">Reference proteome</keyword>
<evidence type="ECO:0000256" key="11">
    <source>
        <dbReference type="ARBA" id="ARBA00023136"/>
    </source>
</evidence>
<keyword evidence="13" id="KW-0325">Glycoprotein</keyword>
<feature type="domain" description="CATSPERD beta-propeller" evidence="20">
    <location>
        <begin position="226"/>
        <end position="538"/>
    </location>
</feature>
<sequence length="986" mass="110462">MEIGLLNETVRTSSTAKVVFTNFKLQCYSLDLPHTKLSVNSAILHCPKPGFHPIGPITSSSDSQSARLINVIHSPFYYEWYLSYDREPGIESQELFRLWIMDPKHMSEAEKNGTAMFPSHYSKQLSGVFFRLGQKPFVKTKVGYRFINWDELGIYNQSFNVMQGCWEFSVDSIINHQVTVWIDGQSIALHDRFIRRSSVQLLKTKFHLSVTYNPKQVKVILTGSNQHKRPFIVQDPCAPHVAIFISSNCLITQDNFATTMELKVPSSLLTQSEAVIKSAVFSAENLVVLLESGRVLVFNGTAQTWGNSSGLSQPGLSGLASQRKCFEGAQNKIMMSIVLGWSNESDGNRIYLSKDSGVSFQQLYFPTLSFTIVSVEHVDIHSLFPIATFLVNATSFDKQQKMLFLQYNFIEDSWVEKEFKLLSFNQDPPISFSYIPPSTQFMIVWSEKSFAFGRLNETGSVLKVKRQENLTNFMLDDNETIVSVITGGRGDFVVHLSNNRMFYGRAFVEHVVEVFTGEEPSSSLTAMFNMFGSLLLLTSEGGKVSTRKLPLENEVLNAVYPHTSCPYLKFTSSISPELHFIDKGDETKAWVLLMYPRAIPNSIRLEISSVDVLQITSEEHVEHYPGIVTLNKTFTFKYNLRNETSIPKSSYISTAVAVQLLPKVGELTCGNIFQVLHIYVGCPPLKSIVIRNCTSQAGGGPVPFLSEMKNPDGQHSCRLSGVISAGFKLVVDLYEGDRFVQEVHTDYVVWEETGRTDYGYTATISEARCLSEAQSWKKLAGNNSEDLSNIWTQNNYQNCFESSNDGKAFDGSQPYEILNSTGISQLVFQGSGTFQFQLRVVGTHLSFGELTTRFSVDVTGSEAKDFLPQLVSVAVVTLGSTVLLYISFAYYTKRTLNIHLEDEEEQQRLQELKSLFSSVKQGVDDAGLSHRRSTSTGHNVRRFTGTAMLMTNQLPEEIRADAVAILESPATSHASLRSRKSSHTSK</sequence>
<keyword evidence="3" id="KW-1003">Cell membrane</keyword>
<evidence type="ECO:0000256" key="12">
    <source>
        <dbReference type="ARBA" id="ARBA00023157"/>
    </source>
</evidence>
<dbReference type="GO" id="GO:0030317">
    <property type="term" value="P:flagellated sperm motility"/>
    <property type="evidence" value="ECO:0007669"/>
    <property type="project" value="TreeGrafter"/>
</dbReference>
<comment type="function">
    <text evidence="18">Auxiliary component of the CatSper complex, a complex involved in sperm cell hyperactivation. Sperm cell hyperactivation is needed for sperm motility which is essential late in the preparation of sperm for fertilization. Required for CATSPER1 stability before intraflagellar transport and/or incorporation of the CatSper complex channel into the flagellar membrane.</text>
</comment>
<dbReference type="GO" id="GO:0097228">
    <property type="term" value="C:sperm principal piece"/>
    <property type="evidence" value="ECO:0007669"/>
    <property type="project" value="TreeGrafter"/>
</dbReference>
<evidence type="ECO:0000256" key="14">
    <source>
        <dbReference type="ARBA" id="ARBA00023273"/>
    </source>
</evidence>
<comment type="subcellular location">
    <subcellularLocation>
        <location evidence="15">Cell projection</location>
        <location evidence="15">Cilium</location>
        <location evidence="15">Flagellum membrane</location>
        <topology evidence="15">Single-pass type I membrane protein</topology>
    </subcellularLocation>
</comment>
<evidence type="ECO:0000256" key="3">
    <source>
        <dbReference type="ARBA" id="ARBA00022475"/>
    </source>
</evidence>
<dbReference type="Proteomes" id="UP001163046">
    <property type="component" value="Unassembled WGS sequence"/>
</dbReference>
<accession>A0A9W9YSJ4</accession>
<dbReference type="EMBL" id="MU827303">
    <property type="protein sequence ID" value="KAJ7365470.1"/>
    <property type="molecule type" value="Genomic_DNA"/>
</dbReference>
<keyword evidence="2" id="KW-0217">Developmental protein</keyword>
<evidence type="ECO:0000256" key="19">
    <source>
        <dbReference type="SAM" id="Phobius"/>
    </source>
</evidence>
<evidence type="ECO:0000313" key="24">
    <source>
        <dbReference type="Proteomes" id="UP001163046"/>
    </source>
</evidence>
<keyword evidence="9 19" id="KW-1133">Transmembrane helix</keyword>
<evidence type="ECO:0000256" key="9">
    <source>
        <dbReference type="ARBA" id="ARBA00022989"/>
    </source>
</evidence>
<evidence type="ECO:0000256" key="16">
    <source>
        <dbReference type="ARBA" id="ARBA00040129"/>
    </source>
</evidence>
<evidence type="ECO:0000256" key="8">
    <source>
        <dbReference type="ARBA" id="ARBA00022871"/>
    </source>
</evidence>
<dbReference type="InterPro" id="IPR053817">
    <property type="entry name" value="CATSPERE_NTD2"/>
</dbReference>
<keyword evidence="5" id="KW-0732">Signal</keyword>
<dbReference type="Pfam" id="PF15020">
    <property type="entry name" value="Beta-prop_CATSPERD"/>
    <property type="match status" value="1"/>
</dbReference>
<evidence type="ECO:0000256" key="13">
    <source>
        <dbReference type="ARBA" id="ARBA00023180"/>
    </source>
</evidence>
<keyword evidence="7" id="KW-0282">Flagellum</keyword>
<keyword evidence="6" id="KW-0221">Differentiation</keyword>
<feature type="domain" description="CATSPERD/E C-terminal" evidence="22">
    <location>
        <begin position="726"/>
        <end position="897"/>
    </location>
</feature>
<evidence type="ECO:0000256" key="18">
    <source>
        <dbReference type="ARBA" id="ARBA00046028"/>
    </source>
</evidence>
<dbReference type="OrthoDB" id="5968869at2759"/>
<keyword evidence="11 19" id="KW-0472">Membrane</keyword>
<dbReference type="InterPro" id="IPR053813">
    <property type="entry name" value="CATSPERD_beta-prop"/>
</dbReference>
<evidence type="ECO:0000259" key="22">
    <source>
        <dbReference type="Pfam" id="PF22850"/>
    </source>
</evidence>
<dbReference type="Pfam" id="PF22850">
    <property type="entry name" value="CATSPERD-E_C"/>
    <property type="match status" value="1"/>
</dbReference>
<evidence type="ECO:0000259" key="21">
    <source>
        <dbReference type="Pfam" id="PF22843"/>
    </source>
</evidence>